<organism evidence="6 7">
    <name type="scientific">Clohesyomyces aquaticus</name>
    <dbReference type="NCBI Taxonomy" id="1231657"/>
    <lineage>
        <taxon>Eukaryota</taxon>
        <taxon>Fungi</taxon>
        <taxon>Dikarya</taxon>
        <taxon>Ascomycota</taxon>
        <taxon>Pezizomycotina</taxon>
        <taxon>Dothideomycetes</taxon>
        <taxon>Pleosporomycetidae</taxon>
        <taxon>Pleosporales</taxon>
        <taxon>Lindgomycetaceae</taxon>
        <taxon>Clohesyomyces</taxon>
    </lineage>
</organism>
<gene>
    <name evidence="6" type="ORF">BCR34DRAFT_335463</name>
</gene>
<evidence type="ECO:0000256" key="1">
    <source>
        <dbReference type="ARBA" id="ARBA00022723"/>
    </source>
</evidence>
<dbReference type="PROSITE" id="PS00463">
    <property type="entry name" value="ZN2_CY6_FUNGAL_1"/>
    <property type="match status" value="1"/>
</dbReference>
<dbReference type="SMART" id="SM00066">
    <property type="entry name" value="GAL4"/>
    <property type="match status" value="1"/>
</dbReference>
<dbReference type="OrthoDB" id="103819at2759"/>
<evidence type="ECO:0000256" key="2">
    <source>
        <dbReference type="ARBA" id="ARBA00023242"/>
    </source>
</evidence>
<comment type="caution">
    <text evidence="6">The sequence shown here is derived from an EMBL/GenBank/DDBJ whole genome shotgun (WGS) entry which is preliminary data.</text>
</comment>
<evidence type="ECO:0000256" key="4">
    <source>
        <dbReference type="SAM" id="MobiDB-lite"/>
    </source>
</evidence>
<evidence type="ECO:0000256" key="3">
    <source>
        <dbReference type="SAM" id="Coils"/>
    </source>
</evidence>
<evidence type="ECO:0000259" key="5">
    <source>
        <dbReference type="PROSITE" id="PS50048"/>
    </source>
</evidence>
<keyword evidence="2" id="KW-0539">Nucleus</keyword>
<dbReference type="Pfam" id="PF04082">
    <property type="entry name" value="Fungal_trans"/>
    <property type="match status" value="1"/>
</dbReference>
<dbReference type="GO" id="GO:0006351">
    <property type="term" value="P:DNA-templated transcription"/>
    <property type="evidence" value="ECO:0007669"/>
    <property type="project" value="InterPro"/>
</dbReference>
<feature type="region of interest" description="Disordered" evidence="4">
    <location>
        <begin position="99"/>
        <end position="130"/>
    </location>
</feature>
<dbReference type="InterPro" id="IPR036864">
    <property type="entry name" value="Zn2-C6_fun-type_DNA-bd_sf"/>
</dbReference>
<evidence type="ECO:0000313" key="7">
    <source>
        <dbReference type="Proteomes" id="UP000193144"/>
    </source>
</evidence>
<dbReference type="GO" id="GO:0003677">
    <property type="term" value="F:DNA binding"/>
    <property type="evidence" value="ECO:0007669"/>
    <property type="project" value="InterPro"/>
</dbReference>
<dbReference type="PROSITE" id="PS50048">
    <property type="entry name" value="ZN2_CY6_FUNGAL_2"/>
    <property type="match status" value="1"/>
</dbReference>
<dbReference type="GO" id="GO:0000981">
    <property type="term" value="F:DNA-binding transcription factor activity, RNA polymerase II-specific"/>
    <property type="evidence" value="ECO:0007669"/>
    <property type="project" value="InterPro"/>
</dbReference>
<dbReference type="GO" id="GO:0008270">
    <property type="term" value="F:zinc ion binding"/>
    <property type="evidence" value="ECO:0007669"/>
    <property type="project" value="InterPro"/>
</dbReference>
<dbReference type="PANTHER" id="PTHR46910">
    <property type="entry name" value="TRANSCRIPTION FACTOR PDR1"/>
    <property type="match status" value="1"/>
</dbReference>
<reference evidence="6 7" key="1">
    <citation type="submission" date="2016-07" db="EMBL/GenBank/DDBJ databases">
        <title>Pervasive Adenine N6-methylation of Active Genes in Fungi.</title>
        <authorList>
            <consortium name="DOE Joint Genome Institute"/>
            <person name="Mondo S.J."/>
            <person name="Dannebaum R.O."/>
            <person name="Kuo R.C."/>
            <person name="Labutti K."/>
            <person name="Haridas S."/>
            <person name="Kuo A."/>
            <person name="Salamov A."/>
            <person name="Ahrendt S.R."/>
            <person name="Lipzen A."/>
            <person name="Sullivan W."/>
            <person name="Andreopoulos W.B."/>
            <person name="Clum A."/>
            <person name="Lindquist E."/>
            <person name="Daum C."/>
            <person name="Ramamoorthy G.K."/>
            <person name="Gryganskyi A."/>
            <person name="Culley D."/>
            <person name="Magnuson J.K."/>
            <person name="James T.Y."/>
            <person name="O'Malley M.A."/>
            <person name="Stajich J.E."/>
            <person name="Spatafora J.W."/>
            <person name="Visel A."/>
            <person name="Grigoriev I.V."/>
        </authorList>
    </citation>
    <scope>NUCLEOTIDE SEQUENCE [LARGE SCALE GENOMIC DNA]</scope>
    <source>
        <strain evidence="6 7">CBS 115471</strain>
    </source>
</reference>
<dbReference type="InterPro" id="IPR001138">
    <property type="entry name" value="Zn2Cys6_DnaBD"/>
</dbReference>
<feature type="compositionally biased region" description="Polar residues" evidence="4">
    <location>
        <begin position="495"/>
        <end position="518"/>
    </location>
</feature>
<dbReference type="InterPro" id="IPR007219">
    <property type="entry name" value="XnlR_reg_dom"/>
</dbReference>
<sequence length="792" mass="87706">MDERDDMDLAPDGTTRVQRACDSCRARKIRCDRVSPCSNCRASKLNCQTTAPTQKVQRQRVHISDEYERKIDRIEDRLSGIENVLESLAAKLGNLDIRGRSPSVSSTLPSRPSRAGGKSPNCIPEVDVSSPAPFEGNTALNSQSEFARDYLERAVVNIPSIGSNPQVQAALTTLQTMVRRQNLPVEVKPELPLFVHKAPSDVDMSLLERPPWEAVNNLLEKATIHPTMCFAVVFPFFKLSKFKEIMKETWDEPESHPIGRRLLCYGLLYHLFTEFASYPMVGFRDETYQRYGAQCRVHMETAMSKLDLFLPASYENILALLLAASYAVEMCKPSVCWSLNSAAANLCQHLGYHRIETMKDDTLDERAAKIQLFWFIYVLDKTLSLRLGRASSIQDWDMSLPFPGTTESPNSLYTELAGVDIQVYWIKVAQIQGQSYERLFSPAAFLKTEDERAKTAAELVHALNKAWLDRGEASVLDFTSLPRESVTDLPKKPQKPNQTEYPSSRTRAPGNVPTQSQISMGRDPNAVSYFLGTGLGNIGDIFYHADVVMHYSVMSLIQRAVSPDNVTFNQDCLESARAALVSHQRCSTRFNIKGNEYMWAGYLHWSVLQAPFTPFIVIFCNVITNCDPNDLSSLSDFVHSLESCRTISEGADKLYKMCHVFLQVAKLYVQEKQKETAAQQASPGQTGFFGSPGAAGGAQGGLDLSAMTQFDPYLSALGLVPNAAWPMTVFAGLEGSAEGVTAAAGDALAGVPAFENVGVGAAGQNAVQDWFSGSRYIMGLMEEDINMPDLNF</sequence>
<dbReference type="InterPro" id="IPR050987">
    <property type="entry name" value="AtrR-like"/>
</dbReference>
<feature type="coiled-coil region" evidence="3">
    <location>
        <begin position="64"/>
        <end position="91"/>
    </location>
</feature>
<dbReference type="CDD" id="cd00067">
    <property type="entry name" value="GAL4"/>
    <property type="match status" value="1"/>
</dbReference>
<dbReference type="AlphaFoldDB" id="A0A1Y1ZLE2"/>
<dbReference type="EMBL" id="MCFA01000065">
    <property type="protein sequence ID" value="ORY11063.1"/>
    <property type="molecule type" value="Genomic_DNA"/>
</dbReference>
<dbReference type="SMART" id="SM00906">
    <property type="entry name" value="Fungal_trans"/>
    <property type="match status" value="1"/>
</dbReference>
<feature type="domain" description="Zn(2)-C6 fungal-type" evidence="5">
    <location>
        <begin position="20"/>
        <end position="49"/>
    </location>
</feature>
<protein>
    <submittedName>
        <fullName evidence="6">Fungal-specific transcription factor domain-domain-containing protein</fullName>
    </submittedName>
</protein>
<keyword evidence="3" id="KW-0175">Coiled coil</keyword>
<name>A0A1Y1ZLE2_9PLEO</name>
<dbReference type="CDD" id="cd12148">
    <property type="entry name" value="fungal_TF_MHR"/>
    <property type="match status" value="1"/>
</dbReference>
<keyword evidence="7" id="KW-1185">Reference proteome</keyword>
<dbReference type="Pfam" id="PF00172">
    <property type="entry name" value="Zn_clus"/>
    <property type="match status" value="1"/>
</dbReference>
<keyword evidence="1" id="KW-0479">Metal-binding</keyword>
<evidence type="ECO:0000313" key="6">
    <source>
        <dbReference type="EMBL" id="ORY11063.1"/>
    </source>
</evidence>
<feature type="region of interest" description="Disordered" evidence="4">
    <location>
        <begin position="485"/>
        <end position="518"/>
    </location>
</feature>
<dbReference type="Gene3D" id="4.10.240.10">
    <property type="entry name" value="Zn(2)-C6 fungal-type DNA-binding domain"/>
    <property type="match status" value="1"/>
</dbReference>
<dbReference type="SUPFAM" id="SSF57701">
    <property type="entry name" value="Zn2/Cys6 DNA-binding domain"/>
    <property type="match status" value="1"/>
</dbReference>
<accession>A0A1Y1ZLE2</accession>
<dbReference type="STRING" id="1231657.A0A1Y1ZLE2"/>
<dbReference type="PANTHER" id="PTHR46910:SF5">
    <property type="entry name" value="ZN(II)2CYS6 TRANSCRIPTION FACTOR (EUROFUNG)"/>
    <property type="match status" value="1"/>
</dbReference>
<dbReference type="Proteomes" id="UP000193144">
    <property type="component" value="Unassembled WGS sequence"/>
</dbReference>
<proteinExistence type="predicted"/>